<dbReference type="PANTHER" id="PTHR48077">
    <property type="entry name" value="TRYPTOPHAN SYNTHASE-RELATED"/>
    <property type="match status" value="1"/>
</dbReference>
<dbReference type="NCBIfam" id="TIGR00262">
    <property type="entry name" value="trpA"/>
    <property type="match status" value="1"/>
</dbReference>
<dbReference type="FunFam" id="3.40.50.1100:FF:000004">
    <property type="entry name" value="Tryptophan synthase beta chain"/>
    <property type="match status" value="1"/>
</dbReference>
<keyword evidence="11 13" id="KW-0456">Lyase</keyword>
<keyword evidence="8 13" id="KW-0822">Tryptophan biosynthesis</keyword>
<evidence type="ECO:0000256" key="7">
    <source>
        <dbReference type="ARBA" id="ARBA00022605"/>
    </source>
</evidence>
<dbReference type="OrthoDB" id="10050244at2759"/>
<evidence type="ECO:0000256" key="1">
    <source>
        <dbReference type="ARBA" id="ARBA00001933"/>
    </source>
</evidence>
<evidence type="ECO:0000256" key="9">
    <source>
        <dbReference type="ARBA" id="ARBA00022898"/>
    </source>
</evidence>
<evidence type="ECO:0000256" key="8">
    <source>
        <dbReference type="ARBA" id="ARBA00022822"/>
    </source>
</evidence>
<dbReference type="InterPro" id="IPR018204">
    <property type="entry name" value="Trp_synthase_alpha_AS"/>
</dbReference>
<evidence type="ECO:0000256" key="2">
    <source>
        <dbReference type="ARBA" id="ARBA00004733"/>
    </source>
</evidence>
<comment type="similarity">
    <text evidence="4">In the N-terminal section; belongs to the TrpA family.</text>
</comment>
<comment type="catalytic activity">
    <reaction evidence="12 13">
        <text>(1S,2R)-1-C-(indol-3-yl)glycerol 3-phosphate + L-serine = D-glyceraldehyde 3-phosphate + L-tryptophan + H2O</text>
        <dbReference type="Rhea" id="RHEA:10532"/>
        <dbReference type="ChEBI" id="CHEBI:15377"/>
        <dbReference type="ChEBI" id="CHEBI:33384"/>
        <dbReference type="ChEBI" id="CHEBI:57912"/>
        <dbReference type="ChEBI" id="CHEBI:58866"/>
        <dbReference type="ChEBI" id="CHEBI:59776"/>
        <dbReference type="EC" id="4.2.1.20"/>
    </reaction>
</comment>
<dbReference type="FunFam" id="3.40.50.1100:FF:000001">
    <property type="entry name" value="Tryptophan synthase beta chain"/>
    <property type="match status" value="1"/>
</dbReference>
<dbReference type="InterPro" id="IPR006654">
    <property type="entry name" value="Trp_synth_beta"/>
</dbReference>
<dbReference type="Proteomes" id="UP000305067">
    <property type="component" value="Unassembled WGS sequence"/>
</dbReference>
<keyword evidence="7 13" id="KW-0028">Amino-acid biosynthesis</keyword>
<keyword evidence="10 13" id="KW-0057">Aromatic amino acid biosynthesis</keyword>
<evidence type="ECO:0000313" key="16">
    <source>
        <dbReference type="Proteomes" id="UP000305067"/>
    </source>
</evidence>
<sequence>MQALKDVFRAKSRENQSAFVMFVTAGYPTPAGTVPMMLAMERGGADIIELGVPFSDPIADGPAIQESNTIALQQAVQYTHVLGMIRQARKQGLRAPVLLMGYYNPVLAYGEEKAICDAADAGANGFIMVDLPPDEATTFRETCASASLSYVPLIAPATSINRMKFLASIADSFIYVVSKMGTTGSSVKSTMNAELPAILARIRQDTNTPLAVGFGVATRDHFNTVSDAGAEGVVVGSRLIYVIKEAPKGQINDHVEAFCREITGKDQPPHLRSIPASSDCGSPAVFVSRDDHSPSATVLPSRFGEFGGQYAPESLMDALLAVEAAHVKAMADPEFKKELESYLGGYVNRPSQLYLAEGLTRKAGGARIWLKREDLNHTGSHNINNAIGQILLAKRLGKTRIVTETGAGQHGVATATVCAKFGFDCVVYMGAEDVRRQALNVFRMRLLGASVVPVTSGSSTLKDAMNEALRDCVTNLATTYYLPGTVVGPHPFPTVVRDFQKIIGEEIKLQMKAATGKLPEAVVACVGGGSNAIGAFYDFIEDEGVRLVGVEAAGDGVDTERHSATLSRGTPGVLHGVHTYLLQSPHGQITETHSIAAGMNYPGVGPEHAWLKDSGRAEYVSATDEEALRGFRMLTELEGIIPALESSHAIWEGVRLAGELGVGKDIVVCLSGRGDKDVEEVFRILPEWADTLKLSQHTTPLARFRTRRPFILSDAHPDHRAFAEARCEVIHDNVPVVMNMALSGSVLAVQGAGGWKNRASALHLYDVSAGKNLKNRLPIDLTLPGIAQELQLDSSRKLVYVADEWRVKTYRWDFDLEDNGLKRKRNREGLPVHTLNSVAKD</sequence>
<keyword evidence="9 13" id="KW-0663">Pyridoxal phosphate</keyword>
<organism evidence="15 16">
    <name type="scientific">Pterulicium gracile</name>
    <dbReference type="NCBI Taxonomy" id="1884261"/>
    <lineage>
        <taxon>Eukaryota</taxon>
        <taxon>Fungi</taxon>
        <taxon>Dikarya</taxon>
        <taxon>Basidiomycota</taxon>
        <taxon>Agaricomycotina</taxon>
        <taxon>Agaricomycetes</taxon>
        <taxon>Agaricomycetidae</taxon>
        <taxon>Agaricales</taxon>
        <taxon>Pleurotineae</taxon>
        <taxon>Pterulaceae</taxon>
        <taxon>Pterulicium</taxon>
    </lineage>
</organism>
<dbReference type="GO" id="GO:0005737">
    <property type="term" value="C:cytoplasm"/>
    <property type="evidence" value="ECO:0007669"/>
    <property type="project" value="TreeGrafter"/>
</dbReference>
<evidence type="ECO:0000256" key="5">
    <source>
        <dbReference type="ARBA" id="ARBA00012043"/>
    </source>
</evidence>
<dbReference type="InterPro" id="IPR011060">
    <property type="entry name" value="RibuloseP-bd_barrel"/>
</dbReference>
<reference evidence="15 16" key="1">
    <citation type="journal article" date="2019" name="Nat. Ecol. Evol.">
        <title>Megaphylogeny resolves global patterns of mushroom evolution.</title>
        <authorList>
            <person name="Varga T."/>
            <person name="Krizsan K."/>
            <person name="Foldi C."/>
            <person name="Dima B."/>
            <person name="Sanchez-Garcia M."/>
            <person name="Sanchez-Ramirez S."/>
            <person name="Szollosi G.J."/>
            <person name="Szarkandi J.G."/>
            <person name="Papp V."/>
            <person name="Albert L."/>
            <person name="Andreopoulos W."/>
            <person name="Angelini C."/>
            <person name="Antonin V."/>
            <person name="Barry K.W."/>
            <person name="Bougher N.L."/>
            <person name="Buchanan P."/>
            <person name="Buyck B."/>
            <person name="Bense V."/>
            <person name="Catcheside P."/>
            <person name="Chovatia M."/>
            <person name="Cooper J."/>
            <person name="Damon W."/>
            <person name="Desjardin D."/>
            <person name="Finy P."/>
            <person name="Geml J."/>
            <person name="Haridas S."/>
            <person name="Hughes K."/>
            <person name="Justo A."/>
            <person name="Karasinski D."/>
            <person name="Kautmanova I."/>
            <person name="Kiss B."/>
            <person name="Kocsube S."/>
            <person name="Kotiranta H."/>
            <person name="LaButti K.M."/>
            <person name="Lechner B.E."/>
            <person name="Liimatainen K."/>
            <person name="Lipzen A."/>
            <person name="Lukacs Z."/>
            <person name="Mihaltcheva S."/>
            <person name="Morgado L.N."/>
            <person name="Niskanen T."/>
            <person name="Noordeloos M.E."/>
            <person name="Ohm R.A."/>
            <person name="Ortiz-Santana B."/>
            <person name="Ovrebo C."/>
            <person name="Racz N."/>
            <person name="Riley R."/>
            <person name="Savchenko A."/>
            <person name="Shiryaev A."/>
            <person name="Soop K."/>
            <person name="Spirin V."/>
            <person name="Szebenyi C."/>
            <person name="Tomsovsky M."/>
            <person name="Tulloss R.E."/>
            <person name="Uehling J."/>
            <person name="Grigoriev I.V."/>
            <person name="Vagvolgyi C."/>
            <person name="Papp T."/>
            <person name="Martin F.M."/>
            <person name="Miettinen O."/>
            <person name="Hibbett D.S."/>
            <person name="Nagy L.G."/>
        </authorList>
    </citation>
    <scope>NUCLEOTIDE SEQUENCE [LARGE SCALE GENOMIC DNA]</scope>
    <source>
        <strain evidence="15 16">CBS 309.79</strain>
    </source>
</reference>
<name>A0A5C3QM13_9AGAR</name>
<dbReference type="HAMAP" id="MF_00133">
    <property type="entry name" value="Trp_synth_beta"/>
    <property type="match status" value="1"/>
</dbReference>
<evidence type="ECO:0000256" key="12">
    <source>
        <dbReference type="ARBA" id="ARBA00049047"/>
    </source>
</evidence>
<gene>
    <name evidence="15" type="ORF">BDV98DRAFT_410763</name>
</gene>
<dbReference type="SUPFAM" id="SSF53686">
    <property type="entry name" value="Tryptophan synthase beta subunit-like PLP-dependent enzymes"/>
    <property type="match status" value="1"/>
</dbReference>
<dbReference type="InterPro" id="IPR036052">
    <property type="entry name" value="TrpB-like_PALP_sf"/>
</dbReference>
<dbReference type="InterPro" id="IPR002028">
    <property type="entry name" value="Trp_synthase_suA"/>
</dbReference>
<comment type="pathway">
    <text evidence="2 13">Amino-acid biosynthesis; L-tryptophan biosynthesis; L-tryptophan from chorismate: step 5/5.</text>
</comment>
<comment type="similarity">
    <text evidence="3">In the C-terminal section; belongs to the TrpB family.</text>
</comment>
<dbReference type="EMBL" id="ML178821">
    <property type="protein sequence ID" value="TFL02963.1"/>
    <property type="molecule type" value="Genomic_DNA"/>
</dbReference>
<evidence type="ECO:0000256" key="10">
    <source>
        <dbReference type="ARBA" id="ARBA00023141"/>
    </source>
</evidence>
<comment type="cofactor">
    <cofactor evidence="1 13">
        <name>pyridoxal 5'-phosphate</name>
        <dbReference type="ChEBI" id="CHEBI:597326"/>
    </cofactor>
</comment>
<dbReference type="HAMAP" id="MF_00131">
    <property type="entry name" value="Trp_synth_alpha"/>
    <property type="match status" value="1"/>
</dbReference>
<dbReference type="STRING" id="1884261.A0A5C3QM13"/>
<feature type="domain" description="Tryptophan synthase beta chain-like PALP" evidence="14">
    <location>
        <begin position="349"/>
        <end position="672"/>
    </location>
</feature>
<dbReference type="InterPro" id="IPR001926">
    <property type="entry name" value="TrpB-like_PALP"/>
</dbReference>
<dbReference type="PROSITE" id="PS00167">
    <property type="entry name" value="TRP_SYNTHASE_ALPHA"/>
    <property type="match status" value="1"/>
</dbReference>
<dbReference type="InterPro" id="IPR013785">
    <property type="entry name" value="Aldolase_TIM"/>
</dbReference>
<dbReference type="Pfam" id="PF00291">
    <property type="entry name" value="PALP"/>
    <property type="match status" value="1"/>
</dbReference>
<dbReference type="CDD" id="cd06446">
    <property type="entry name" value="Trp-synth_B"/>
    <property type="match status" value="1"/>
</dbReference>
<dbReference type="GO" id="GO:0004834">
    <property type="term" value="F:tryptophan synthase activity"/>
    <property type="evidence" value="ECO:0007669"/>
    <property type="project" value="UniProtKB-EC"/>
</dbReference>
<evidence type="ECO:0000313" key="15">
    <source>
        <dbReference type="EMBL" id="TFL02963.1"/>
    </source>
</evidence>
<dbReference type="PANTHER" id="PTHR48077:SF3">
    <property type="entry name" value="TRYPTOPHAN SYNTHASE"/>
    <property type="match status" value="1"/>
</dbReference>
<evidence type="ECO:0000256" key="6">
    <source>
        <dbReference type="ARBA" id="ARBA00018724"/>
    </source>
</evidence>
<dbReference type="EC" id="4.2.1.20" evidence="5 13"/>
<keyword evidence="16" id="KW-1185">Reference proteome</keyword>
<dbReference type="SUPFAM" id="SSF51366">
    <property type="entry name" value="Ribulose-phoshate binding barrel"/>
    <property type="match status" value="1"/>
</dbReference>
<proteinExistence type="inferred from homology"/>
<dbReference type="UniPathway" id="UPA00035">
    <property type="reaction ID" value="UER00044"/>
</dbReference>
<evidence type="ECO:0000256" key="3">
    <source>
        <dbReference type="ARBA" id="ARBA00005761"/>
    </source>
</evidence>
<evidence type="ECO:0000256" key="11">
    <source>
        <dbReference type="ARBA" id="ARBA00023239"/>
    </source>
</evidence>
<dbReference type="AlphaFoldDB" id="A0A5C3QM13"/>
<dbReference type="CDD" id="cd04724">
    <property type="entry name" value="Tryptophan_synthase_alpha"/>
    <property type="match status" value="1"/>
</dbReference>
<protein>
    <recommendedName>
        <fullName evidence="6 13">Tryptophan synthase</fullName>
        <ecNumber evidence="5 13">4.2.1.20</ecNumber>
    </recommendedName>
</protein>
<dbReference type="NCBIfam" id="TIGR00263">
    <property type="entry name" value="trpB"/>
    <property type="match status" value="1"/>
</dbReference>
<dbReference type="FunFam" id="3.20.20.70:FF:000151">
    <property type="entry name" value="Tryptophan synthase"/>
    <property type="match status" value="1"/>
</dbReference>
<dbReference type="Gene3D" id="3.20.20.70">
    <property type="entry name" value="Aldolase class I"/>
    <property type="match status" value="1"/>
</dbReference>
<evidence type="ECO:0000256" key="13">
    <source>
        <dbReference type="RuleBase" id="RU003663"/>
    </source>
</evidence>
<dbReference type="InterPro" id="IPR023026">
    <property type="entry name" value="Trp_synth_beta/beta-like"/>
</dbReference>
<evidence type="ECO:0000259" key="14">
    <source>
        <dbReference type="Pfam" id="PF00291"/>
    </source>
</evidence>
<evidence type="ECO:0000256" key="4">
    <source>
        <dbReference type="ARBA" id="ARBA00006095"/>
    </source>
</evidence>
<dbReference type="Pfam" id="PF00290">
    <property type="entry name" value="Trp_syntA"/>
    <property type="match status" value="1"/>
</dbReference>
<accession>A0A5C3QM13</accession>
<dbReference type="Gene3D" id="3.40.50.1100">
    <property type="match status" value="2"/>
</dbReference>